<evidence type="ECO:0000259" key="2">
    <source>
        <dbReference type="Pfam" id="PF13883"/>
    </source>
</evidence>
<protein>
    <recommendedName>
        <fullName evidence="2">CREG-like beta-barrel domain-containing protein</fullName>
    </recommendedName>
</protein>
<dbReference type="InterPro" id="IPR012349">
    <property type="entry name" value="Split_barrel_FMN-bd"/>
</dbReference>
<feature type="signal peptide" evidence="1">
    <location>
        <begin position="1"/>
        <end position="21"/>
    </location>
</feature>
<dbReference type="GO" id="GO:0005615">
    <property type="term" value="C:extracellular space"/>
    <property type="evidence" value="ECO:0007669"/>
    <property type="project" value="TreeGrafter"/>
</dbReference>
<gene>
    <name evidence="3" type="ORF">FNF28_07629</name>
</gene>
<keyword evidence="1" id="KW-0732">Signal</keyword>
<dbReference type="PANTHER" id="PTHR13343:SF17">
    <property type="entry name" value="CELLULAR REPRESSOR OF E1A-STIMULATED GENES, ISOFORM A"/>
    <property type="match status" value="1"/>
</dbReference>
<evidence type="ECO:0000313" key="3">
    <source>
        <dbReference type="EMBL" id="KAA0146801.1"/>
    </source>
</evidence>
<feature type="domain" description="CREG-like beta-barrel" evidence="2">
    <location>
        <begin position="27"/>
        <end position="196"/>
    </location>
</feature>
<dbReference type="Pfam" id="PF13883">
    <property type="entry name" value="CREG_beta-barrel"/>
    <property type="match status" value="1"/>
</dbReference>
<name>A0A5A8C4J6_CAFRO</name>
<reference evidence="3 4" key="1">
    <citation type="submission" date="2019-07" db="EMBL/GenBank/DDBJ databases">
        <title>Genomes of Cafeteria roenbergensis.</title>
        <authorList>
            <person name="Fischer M.G."/>
            <person name="Hackl T."/>
            <person name="Roman M."/>
        </authorList>
    </citation>
    <scope>NUCLEOTIDE SEQUENCE [LARGE SCALE GENOMIC DNA]</scope>
    <source>
        <strain evidence="3 4">RCC970-E3</strain>
    </source>
</reference>
<dbReference type="InterPro" id="IPR055343">
    <property type="entry name" value="CREG_beta-barrel"/>
</dbReference>
<accession>A0A5A8C4J6</accession>
<comment type="caution">
    <text evidence="3">The sequence shown here is derived from an EMBL/GenBank/DDBJ whole genome shotgun (WGS) entry which is preliminary data.</text>
</comment>
<proteinExistence type="predicted"/>
<evidence type="ECO:0000256" key="1">
    <source>
        <dbReference type="SAM" id="SignalP"/>
    </source>
</evidence>
<evidence type="ECO:0000313" key="4">
    <source>
        <dbReference type="Proteomes" id="UP000324907"/>
    </source>
</evidence>
<dbReference type="EMBL" id="VLTL01000297">
    <property type="protein sequence ID" value="KAA0146801.1"/>
    <property type="molecule type" value="Genomic_DNA"/>
</dbReference>
<dbReference type="PANTHER" id="PTHR13343">
    <property type="entry name" value="CREG1 PROTEIN"/>
    <property type="match status" value="1"/>
</dbReference>
<dbReference type="SUPFAM" id="SSF50475">
    <property type="entry name" value="FMN-binding split barrel"/>
    <property type="match status" value="1"/>
</dbReference>
<dbReference type="AlphaFoldDB" id="A0A5A8C4J6"/>
<sequence>MRVATILAASCAMLAAPAALAAVGPKPPIDDKVATARWIVANTRWAFIATIAHDRPGSPFNNVISTANITMPSTGHQGVPVFYTSAMDASSKDIAVNNNISLGLSEAQLGLCGEDGSDDVPDPESPLCARLVLSGRFMNVSSTDRDAAVTQLFTEHPEMKSWPTGHDWLVSYLQLDQIWLIDTFGGASIVPPEVYWAWKPSH</sequence>
<dbReference type="GO" id="GO:0005737">
    <property type="term" value="C:cytoplasm"/>
    <property type="evidence" value="ECO:0007669"/>
    <property type="project" value="UniProtKB-ARBA"/>
</dbReference>
<organism evidence="3 4">
    <name type="scientific">Cafeteria roenbergensis</name>
    <name type="common">Marine flagellate</name>
    <dbReference type="NCBI Taxonomy" id="33653"/>
    <lineage>
        <taxon>Eukaryota</taxon>
        <taxon>Sar</taxon>
        <taxon>Stramenopiles</taxon>
        <taxon>Bigyra</taxon>
        <taxon>Opalozoa</taxon>
        <taxon>Bicosoecida</taxon>
        <taxon>Cafeteriaceae</taxon>
        <taxon>Cafeteria</taxon>
    </lineage>
</organism>
<dbReference type="Proteomes" id="UP000324907">
    <property type="component" value="Unassembled WGS sequence"/>
</dbReference>
<feature type="chain" id="PRO_5023056596" description="CREG-like beta-barrel domain-containing protein" evidence="1">
    <location>
        <begin position="22"/>
        <end position="202"/>
    </location>
</feature>
<dbReference type="Gene3D" id="2.30.110.10">
    <property type="entry name" value="Electron Transport, Fmn-binding Protein, Chain A"/>
    <property type="match status" value="1"/>
</dbReference>